<proteinExistence type="predicted"/>
<keyword evidence="7" id="KW-0411">Iron-sulfur</keyword>
<sequence>MVKISFDRDLCLGCKTCELACAAAHSRVNSIIGAIKENKISRIRIKKVSGKIKLEQCKLCQNPKCIDSCPTKSLSKEENGTVKVNYLTCTGCGLCKEACPFGAIVLGPFPTLCDRCAESDEPLCARACPTKALKVKAV</sequence>
<evidence type="ECO:0000256" key="2">
    <source>
        <dbReference type="ARBA" id="ARBA00022485"/>
    </source>
</evidence>
<accession>A0A3G2R8C0</accession>
<dbReference type="Proteomes" id="UP000280960">
    <property type="component" value="Chromosome"/>
</dbReference>
<evidence type="ECO:0000313" key="9">
    <source>
        <dbReference type="EMBL" id="AYO31298.1"/>
    </source>
</evidence>
<dbReference type="GO" id="GO:0051539">
    <property type="term" value="F:4 iron, 4 sulfur cluster binding"/>
    <property type="evidence" value="ECO:0007669"/>
    <property type="project" value="UniProtKB-KW"/>
</dbReference>
<evidence type="ECO:0000256" key="3">
    <source>
        <dbReference type="ARBA" id="ARBA00022723"/>
    </source>
</evidence>
<evidence type="ECO:0000313" key="10">
    <source>
        <dbReference type="Proteomes" id="UP000280960"/>
    </source>
</evidence>
<feature type="domain" description="4Fe-4S ferredoxin-type" evidence="8">
    <location>
        <begin position="80"/>
        <end position="109"/>
    </location>
</feature>
<evidence type="ECO:0000256" key="4">
    <source>
        <dbReference type="ARBA" id="ARBA00022737"/>
    </source>
</evidence>
<keyword evidence="2" id="KW-0004">4Fe-4S</keyword>
<keyword evidence="4" id="KW-0677">Repeat</keyword>
<evidence type="ECO:0000256" key="7">
    <source>
        <dbReference type="ARBA" id="ARBA00023014"/>
    </source>
</evidence>
<name>A0A3G2R8C0_9FIRM</name>
<dbReference type="PANTHER" id="PTHR43177:SF5">
    <property type="entry name" value="ANAEROBIC DIMETHYL SULFOXIDE REDUCTASE CHAIN B-RELATED"/>
    <property type="match status" value="1"/>
</dbReference>
<evidence type="ECO:0000256" key="6">
    <source>
        <dbReference type="ARBA" id="ARBA00023004"/>
    </source>
</evidence>
<dbReference type="PROSITE" id="PS51379">
    <property type="entry name" value="4FE4S_FER_2"/>
    <property type="match status" value="3"/>
</dbReference>
<dbReference type="EMBL" id="CP033169">
    <property type="protein sequence ID" value="AYO31298.1"/>
    <property type="molecule type" value="Genomic_DNA"/>
</dbReference>
<keyword evidence="1" id="KW-0813">Transport</keyword>
<evidence type="ECO:0000259" key="8">
    <source>
        <dbReference type="PROSITE" id="PS51379"/>
    </source>
</evidence>
<evidence type="ECO:0000256" key="5">
    <source>
        <dbReference type="ARBA" id="ARBA00022982"/>
    </source>
</evidence>
<evidence type="ECO:0000256" key="1">
    <source>
        <dbReference type="ARBA" id="ARBA00022448"/>
    </source>
</evidence>
<dbReference type="AlphaFoldDB" id="A0A3G2R8C0"/>
<protein>
    <submittedName>
        <fullName evidence="9">4Fe-4S dicluster domain-containing protein</fullName>
    </submittedName>
</protein>
<dbReference type="InterPro" id="IPR050954">
    <property type="entry name" value="ET_IronSulfur_Cluster-Binding"/>
</dbReference>
<keyword evidence="6" id="KW-0408">Iron</keyword>
<keyword evidence="5" id="KW-0249">Electron transport</keyword>
<dbReference type="Pfam" id="PF12800">
    <property type="entry name" value="Fer4_4"/>
    <property type="match status" value="1"/>
</dbReference>
<dbReference type="InterPro" id="IPR017896">
    <property type="entry name" value="4Fe4S_Fe-S-bd"/>
</dbReference>
<feature type="domain" description="4Fe-4S ferredoxin-type" evidence="8">
    <location>
        <begin position="48"/>
        <end position="79"/>
    </location>
</feature>
<organism evidence="9 10">
    <name type="scientific">Biomaibacter acetigenes</name>
    <dbReference type="NCBI Taxonomy" id="2316383"/>
    <lineage>
        <taxon>Bacteria</taxon>
        <taxon>Bacillati</taxon>
        <taxon>Bacillota</taxon>
        <taxon>Clostridia</taxon>
        <taxon>Thermosediminibacterales</taxon>
        <taxon>Tepidanaerobacteraceae</taxon>
        <taxon>Biomaibacter</taxon>
    </lineage>
</organism>
<dbReference type="Gene3D" id="3.30.70.20">
    <property type="match status" value="1"/>
</dbReference>
<dbReference type="InterPro" id="IPR017900">
    <property type="entry name" value="4Fe4S_Fe_S_CS"/>
</dbReference>
<keyword evidence="3" id="KW-0479">Metal-binding</keyword>
<dbReference type="GO" id="GO:0046872">
    <property type="term" value="F:metal ion binding"/>
    <property type="evidence" value="ECO:0007669"/>
    <property type="project" value="UniProtKB-KW"/>
</dbReference>
<dbReference type="PANTHER" id="PTHR43177">
    <property type="entry name" value="PROTEIN NRFC"/>
    <property type="match status" value="1"/>
</dbReference>
<dbReference type="PROSITE" id="PS00198">
    <property type="entry name" value="4FE4S_FER_1"/>
    <property type="match status" value="1"/>
</dbReference>
<dbReference type="RefSeq" id="WP_120768739.1">
    <property type="nucleotide sequence ID" value="NZ_CP033169.1"/>
</dbReference>
<feature type="domain" description="4Fe-4S ferredoxin-type" evidence="8">
    <location>
        <begin position="2"/>
        <end position="31"/>
    </location>
</feature>
<dbReference type="SUPFAM" id="SSF54862">
    <property type="entry name" value="4Fe-4S ferredoxins"/>
    <property type="match status" value="1"/>
</dbReference>
<reference evidence="9 10" key="1">
    <citation type="submission" date="2018-10" db="EMBL/GenBank/DDBJ databases">
        <authorList>
            <person name="Zhang X."/>
        </authorList>
    </citation>
    <scope>NUCLEOTIDE SEQUENCE [LARGE SCALE GENOMIC DNA]</scope>
    <source>
        <strain evidence="9 10">SK-G1</strain>
    </source>
</reference>
<gene>
    <name evidence="9" type="ORF">D2962_12420</name>
</gene>
<keyword evidence="10" id="KW-1185">Reference proteome</keyword>
<dbReference type="Gene3D" id="3.30.70.3270">
    <property type="match status" value="1"/>
</dbReference>
<dbReference type="Pfam" id="PF00037">
    <property type="entry name" value="Fer4"/>
    <property type="match status" value="1"/>
</dbReference>
<dbReference type="KEGG" id="bacg:D2962_12420"/>